<keyword evidence="3" id="KW-0472">Membrane</keyword>
<dbReference type="InterPro" id="IPR036881">
    <property type="entry name" value="Glyco_hydro_3_C_sf"/>
</dbReference>
<dbReference type="PANTHER" id="PTHR42715">
    <property type="entry name" value="BETA-GLUCOSIDASE"/>
    <property type="match status" value="1"/>
</dbReference>
<dbReference type="Proteomes" id="UP000593735">
    <property type="component" value="Chromosome"/>
</dbReference>
<keyword evidence="6" id="KW-1185">Reference proteome</keyword>
<dbReference type="RefSeq" id="WP_194371417.1">
    <property type="nucleotide sequence ID" value="NZ_CP063767.1"/>
</dbReference>
<keyword evidence="3" id="KW-0812">Transmembrane</keyword>
<dbReference type="Gene3D" id="2.60.40.10">
    <property type="entry name" value="Immunoglobulins"/>
    <property type="match status" value="1"/>
</dbReference>
<sequence length="1018" mass="108983">MTKRVRSEKSHEKRRRVVRAAAGVACVTALVGLVAANVATVLLGDTVESFLSSDVVDVTPEQSAATAQAGRALAERIEGEGLVLVRNEDATLPLPADVNQVNVFGWGSTQWVASGSGSGQVAGDTVGLLDALSERGISYNTQLTDMYRSFCGARAYQSAGALNSRDSEFCRLYEPSVYDKSCYSDDLLSQVRRYSDTALVVISRVAGESIDCPSVQYKVSARDGSVDTDATRGYLELSSEEEALLRYVGANYEHVVVLVNSTNVMELGELETIPGIDAALLVGTTGEVGAAAVVGALWGDVNPSGRTADTYAYDLSTSASWANAGTAGEGLYTNADGLYPADGTLNANVGVPEAYDGVRFVDYVEGIYVGYRWYETADAEGFWNDVSNAHGAGYDGVVQYPFGHGLSYTSFSWKVTDRSVSLGMAVGRTSDLSLTVRVTNTGQVAGKDVVELYCSPPYVDGGIEKSSTVLVAYEKTKLLAPSESQDVTLSFTLDDVASYDCYDANQDGFTGYELDGGSYVVELKKDAHTLADCEGAQTTVVLPRTVRCEDSLATGSTVGNRFTGGAAVDGVSVDGSNSDANITYLTRADFSATFPRASDPDREMTDSVATLNLYGEQQVAADALGYVDAAETTSLEQPARTVADPTLVLYRNGKLTYLGRLLGQDYTNATWDDVLDNLSVSDMKRLVLHGYLATGALDELGKPRTKEVDGPAQVGSFNQLSYGVGYPAPSVLAQTWNADLARAYGQQVGMECAVLGVDGWYAPCANVHRTPLGGRNYEYFSEDPLVCGTMASSVVGGSLDAGTYCYLKHFAVNNQDSYRDSLYTWLTEQSLREIYLTPFRLAVKQGATGLMTAYNRIGATWAGGNKALLTDVLRGEWGFDGTVITDYCDHQQYMNADQALRAGGDLYMDGVFRNGSFACGYTQEELSAAAGTPDAPRAASYLTNLRRATEDVLYTWLNARETNLSYNEDAGANGGVPLERPVKAPGFDYIGTALAVADAVASLAVVGWVHRRLERRRS</sequence>
<dbReference type="GO" id="GO:0005975">
    <property type="term" value="P:carbohydrate metabolic process"/>
    <property type="evidence" value="ECO:0007669"/>
    <property type="project" value="InterPro"/>
</dbReference>
<proteinExistence type="inferred from homology"/>
<dbReference type="GO" id="GO:0004553">
    <property type="term" value="F:hydrolase activity, hydrolyzing O-glycosyl compounds"/>
    <property type="evidence" value="ECO:0007669"/>
    <property type="project" value="InterPro"/>
</dbReference>
<protein>
    <submittedName>
        <fullName evidence="5">Glycoside hydrolase family 3 C-terminal domain-containing protein</fullName>
    </submittedName>
</protein>
<dbReference type="InterPro" id="IPR001764">
    <property type="entry name" value="Glyco_hydro_3_N"/>
</dbReference>
<dbReference type="SUPFAM" id="SSF52279">
    <property type="entry name" value="Beta-D-glucan exohydrolase, C-terminal domain"/>
    <property type="match status" value="1"/>
</dbReference>
<comment type="similarity">
    <text evidence="1">Belongs to the glycosyl hydrolase 3 family.</text>
</comment>
<evidence type="ECO:0000313" key="6">
    <source>
        <dbReference type="Proteomes" id="UP000593735"/>
    </source>
</evidence>
<dbReference type="InterPro" id="IPR017853">
    <property type="entry name" value="GH"/>
</dbReference>
<dbReference type="Pfam" id="PF01915">
    <property type="entry name" value="Glyco_hydro_3_C"/>
    <property type="match status" value="1"/>
</dbReference>
<name>A0A7S7M8L9_9ACTN</name>
<accession>A0A7S7M8L9</accession>
<gene>
    <name evidence="5" type="ORF">INP52_00295</name>
</gene>
<evidence type="ECO:0000256" key="3">
    <source>
        <dbReference type="SAM" id="Phobius"/>
    </source>
</evidence>
<dbReference type="SUPFAM" id="SSF51445">
    <property type="entry name" value="(Trans)glycosidases"/>
    <property type="match status" value="1"/>
</dbReference>
<evidence type="ECO:0000259" key="4">
    <source>
        <dbReference type="SMART" id="SM01217"/>
    </source>
</evidence>
<dbReference type="InterPro" id="IPR013783">
    <property type="entry name" value="Ig-like_fold"/>
</dbReference>
<dbReference type="PANTHER" id="PTHR42715:SF10">
    <property type="entry name" value="BETA-GLUCOSIDASE"/>
    <property type="match status" value="1"/>
</dbReference>
<keyword evidence="3" id="KW-1133">Transmembrane helix</keyword>
<keyword evidence="2 5" id="KW-0378">Hydrolase</keyword>
<dbReference type="PRINTS" id="PR00133">
    <property type="entry name" value="GLHYDRLASE3"/>
</dbReference>
<dbReference type="InterPro" id="IPR050288">
    <property type="entry name" value="Cellulose_deg_GH3"/>
</dbReference>
<dbReference type="Pfam" id="PF14310">
    <property type="entry name" value="Fn3-like"/>
    <property type="match status" value="1"/>
</dbReference>
<dbReference type="SMART" id="SM01217">
    <property type="entry name" value="Fn3_like"/>
    <property type="match status" value="1"/>
</dbReference>
<evidence type="ECO:0000256" key="2">
    <source>
        <dbReference type="ARBA" id="ARBA00022801"/>
    </source>
</evidence>
<dbReference type="Gene3D" id="3.40.50.1700">
    <property type="entry name" value="Glycoside hydrolase family 3 C-terminal domain"/>
    <property type="match status" value="1"/>
</dbReference>
<dbReference type="Gene3D" id="3.20.20.300">
    <property type="entry name" value="Glycoside hydrolase, family 3, N-terminal domain"/>
    <property type="match status" value="1"/>
</dbReference>
<dbReference type="KEGG" id="tio:INP52_00295"/>
<dbReference type="InterPro" id="IPR026891">
    <property type="entry name" value="Fn3-like"/>
</dbReference>
<dbReference type="EMBL" id="CP063767">
    <property type="protein sequence ID" value="QOY60704.1"/>
    <property type="molecule type" value="Genomic_DNA"/>
</dbReference>
<feature type="domain" description="Fibronectin type III-like" evidence="4">
    <location>
        <begin position="448"/>
        <end position="527"/>
    </location>
</feature>
<dbReference type="AlphaFoldDB" id="A0A7S7M8L9"/>
<dbReference type="Pfam" id="PF00933">
    <property type="entry name" value="Glyco_hydro_3"/>
    <property type="match status" value="1"/>
</dbReference>
<reference evidence="5 6" key="1">
    <citation type="submission" date="2020-10" db="EMBL/GenBank/DDBJ databases">
        <title>Olsenella immobilis sp.nov., isolated from the mud in a fermentation cellar used for the production of Chinese strong-flavoured liquor.</title>
        <authorList>
            <person name="Lu L."/>
        </authorList>
    </citation>
    <scope>NUCLEOTIDE SEQUENCE [LARGE SCALE GENOMIC DNA]</scope>
    <source>
        <strain evidence="5 6">LZLJ-2</strain>
    </source>
</reference>
<evidence type="ECO:0000256" key="1">
    <source>
        <dbReference type="ARBA" id="ARBA00005336"/>
    </source>
</evidence>
<feature type="transmembrane region" description="Helical" evidence="3">
    <location>
        <begin position="989"/>
        <end position="1009"/>
    </location>
</feature>
<evidence type="ECO:0000313" key="5">
    <source>
        <dbReference type="EMBL" id="QOY60704.1"/>
    </source>
</evidence>
<organism evidence="5 6">
    <name type="scientific">Thermophilibacter immobilis</name>
    <dbReference type="NCBI Taxonomy" id="2779519"/>
    <lineage>
        <taxon>Bacteria</taxon>
        <taxon>Bacillati</taxon>
        <taxon>Actinomycetota</taxon>
        <taxon>Coriobacteriia</taxon>
        <taxon>Coriobacteriales</taxon>
        <taxon>Atopobiaceae</taxon>
        <taxon>Thermophilibacter</taxon>
    </lineage>
</organism>
<dbReference type="InterPro" id="IPR036962">
    <property type="entry name" value="Glyco_hydro_3_N_sf"/>
</dbReference>
<dbReference type="InterPro" id="IPR002772">
    <property type="entry name" value="Glyco_hydro_3_C"/>
</dbReference>